<dbReference type="EMBL" id="BAAFSV010000004">
    <property type="protein sequence ID" value="GAB1317865.1"/>
    <property type="molecule type" value="Genomic_DNA"/>
</dbReference>
<sequence length="178" mass="18159">MQLSITKTLLFLLPLAAAPLAQAQDLGDVINDVTDTVSSAADSVSEFFGPDGPGGRIGAFPDCAHECLRRVAGDLNCGPSDISCLCGSDQGVNWNNRVAQCNSNNTQGACDENAMNQVDLDGICRAIDGVDAAIDETGDAFGRLLGLDDENAAGHAKAAGTVTIGVLAAVAGYAAMML</sequence>
<dbReference type="GeneID" id="98178818"/>
<keyword evidence="12" id="KW-1185">Reference proteome</keyword>
<dbReference type="Pfam" id="PF05730">
    <property type="entry name" value="CFEM"/>
    <property type="match status" value="1"/>
</dbReference>
<comment type="subcellular location">
    <subcellularLocation>
        <location evidence="1">Membrane</location>
        <topology evidence="1">Lipid-anchor</topology>
        <topology evidence="1">GPI-anchor</topology>
    </subcellularLocation>
    <subcellularLocation>
        <location evidence="2">Secreted</location>
    </subcellularLocation>
</comment>
<evidence type="ECO:0000313" key="12">
    <source>
        <dbReference type="Proteomes" id="UP001628179"/>
    </source>
</evidence>
<comment type="similarity">
    <text evidence="3">Belongs to the RBT5 family.</text>
</comment>
<evidence type="ECO:0000256" key="3">
    <source>
        <dbReference type="ARBA" id="ARBA00010031"/>
    </source>
</evidence>
<evidence type="ECO:0000256" key="4">
    <source>
        <dbReference type="ARBA" id="ARBA00022525"/>
    </source>
</evidence>
<dbReference type="InterPro" id="IPR008427">
    <property type="entry name" value="Extracellular_membr_CFEM_dom"/>
</dbReference>
<evidence type="ECO:0000256" key="2">
    <source>
        <dbReference type="ARBA" id="ARBA00004613"/>
    </source>
</evidence>
<evidence type="ECO:0000259" key="10">
    <source>
        <dbReference type="Pfam" id="PF05730"/>
    </source>
</evidence>
<keyword evidence="5" id="KW-0472">Membrane</keyword>
<dbReference type="Proteomes" id="UP001628179">
    <property type="component" value="Unassembled WGS sequence"/>
</dbReference>
<organism evidence="11 12">
    <name type="scientific">Madurella fahalii</name>
    <dbReference type="NCBI Taxonomy" id="1157608"/>
    <lineage>
        <taxon>Eukaryota</taxon>
        <taxon>Fungi</taxon>
        <taxon>Dikarya</taxon>
        <taxon>Ascomycota</taxon>
        <taxon>Pezizomycotina</taxon>
        <taxon>Sordariomycetes</taxon>
        <taxon>Sordariomycetidae</taxon>
        <taxon>Sordariales</taxon>
        <taxon>Sordariales incertae sedis</taxon>
        <taxon>Madurella</taxon>
    </lineage>
</organism>
<comment type="caution">
    <text evidence="11">The sequence shown here is derived from an EMBL/GenBank/DDBJ whole genome shotgun (WGS) entry which is preliminary data.</text>
</comment>
<keyword evidence="4" id="KW-0964">Secreted</keyword>
<protein>
    <submittedName>
        <fullName evidence="11">CFEM domain-containing protein</fullName>
    </submittedName>
</protein>
<accession>A0ABQ0GJY7</accession>
<evidence type="ECO:0000256" key="7">
    <source>
        <dbReference type="ARBA" id="ARBA00023157"/>
    </source>
</evidence>
<evidence type="ECO:0000256" key="5">
    <source>
        <dbReference type="ARBA" id="ARBA00022622"/>
    </source>
</evidence>
<evidence type="ECO:0000256" key="6">
    <source>
        <dbReference type="ARBA" id="ARBA00022729"/>
    </source>
</evidence>
<keyword evidence="8" id="KW-0449">Lipoprotein</keyword>
<feature type="chain" id="PRO_5045275464" evidence="9">
    <location>
        <begin position="24"/>
        <end position="178"/>
    </location>
</feature>
<evidence type="ECO:0000256" key="8">
    <source>
        <dbReference type="ARBA" id="ARBA00023288"/>
    </source>
</evidence>
<proteinExistence type="inferred from homology"/>
<keyword evidence="5" id="KW-0325">Glycoprotein</keyword>
<reference evidence="11 12" key="1">
    <citation type="submission" date="2024-09" db="EMBL/GenBank/DDBJ databases">
        <title>Itraconazole resistance in Madurella fahalii resulting from another homologue of gene encoding cytochrome P450 14-alpha sterol demethylase (CYP51).</title>
        <authorList>
            <person name="Yoshioka I."/>
            <person name="Fahal A.H."/>
            <person name="Kaneko S."/>
            <person name="Yaguchi T."/>
        </authorList>
    </citation>
    <scope>NUCLEOTIDE SEQUENCE [LARGE SCALE GENOMIC DNA]</scope>
    <source>
        <strain evidence="11 12">IFM 68171</strain>
    </source>
</reference>
<evidence type="ECO:0000256" key="1">
    <source>
        <dbReference type="ARBA" id="ARBA00004589"/>
    </source>
</evidence>
<evidence type="ECO:0000256" key="9">
    <source>
        <dbReference type="SAM" id="SignalP"/>
    </source>
</evidence>
<feature type="signal peptide" evidence="9">
    <location>
        <begin position="1"/>
        <end position="23"/>
    </location>
</feature>
<keyword evidence="5" id="KW-0336">GPI-anchor</keyword>
<feature type="domain" description="CFEM" evidence="10">
    <location>
        <begin position="58"/>
        <end position="114"/>
    </location>
</feature>
<keyword evidence="6 9" id="KW-0732">Signal</keyword>
<name>A0ABQ0GJY7_9PEZI</name>
<gene>
    <name evidence="11" type="ORF">MFIFM68171_08075</name>
</gene>
<keyword evidence="7" id="KW-1015">Disulfide bond</keyword>
<evidence type="ECO:0000313" key="11">
    <source>
        <dbReference type="EMBL" id="GAB1317865.1"/>
    </source>
</evidence>
<dbReference type="RefSeq" id="XP_070919596.1">
    <property type="nucleotide sequence ID" value="XM_071063495.1"/>
</dbReference>